<keyword evidence="4 6" id="KW-1133">Transmembrane helix</keyword>
<reference evidence="8" key="1">
    <citation type="submission" date="2021-01" db="EMBL/GenBank/DDBJ databases">
        <authorList>
            <person name="Corre E."/>
            <person name="Pelletier E."/>
            <person name="Niang G."/>
            <person name="Scheremetjew M."/>
            <person name="Finn R."/>
            <person name="Kale V."/>
            <person name="Holt S."/>
            <person name="Cochrane G."/>
            <person name="Meng A."/>
            <person name="Brown T."/>
            <person name="Cohen L."/>
        </authorList>
    </citation>
    <scope>NUCLEOTIDE SEQUENCE</scope>
    <source>
        <strain evidence="8">CCMP219</strain>
    </source>
</reference>
<comment type="subcellular location">
    <subcellularLocation>
        <location evidence="1">Membrane</location>
        <topology evidence="1">Multi-pass membrane protein</topology>
    </subcellularLocation>
</comment>
<evidence type="ECO:0000313" key="8">
    <source>
        <dbReference type="EMBL" id="CAD8287337.1"/>
    </source>
</evidence>
<proteinExistence type="inferred from homology"/>
<keyword evidence="5 6" id="KW-0472">Membrane</keyword>
<evidence type="ECO:0000256" key="4">
    <source>
        <dbReference type="ARBA" id="ARBA00022989"/>
    </source>
</evidence>
<dbReference type="Pfam" id="PF04117">
    <property type="entry name" value="Mpv17_PMP22"/>
    <property type="match status" value="1"/>
</dbReference>
<feature type="transmembrane region" description="Helical" evidence="6">
    <location>
        <begin position="169"/>
        <end position="190"/>
    </location>
</feature>
<name>A0A7R9V7K2_9CHLO</name>
<sequence>MLRSLVQLRVLTGSLAPTRHICSGAGVAGRRVPLTFRMKPAQLDLGGSSVAPGGGGGRGHGGRRLCATGGSDGGGSSGSGGNGLWAKYTELLEKAPFVTRALTCGVLNLVGDIFCQLFVEKAGSFDLKRGALFFVIGTAYVGPVLYNWYGFLGKLIPGSSLGAVAGSLVMDQLVFAPVFVGSFIALFTVINGGGVDAVKSKLQAEWMNAVKVNWGIWVPAQFINFRFVPPQFRVLATNITALVWNTYISYATYKTSA</sequence>
<organism evidence="8">
    <name type="scientific">Chlamydomonas euryale</name>
    <dbReference type="NCBI Taxonomy" id="1486919"/>
    <lineage>
        <taxon>Eukaryota</taxon>
        <taxon>Viridiplantae</taxon>
        <taxon>Chlorophyta</taxon>
        <taxon>core chlorophytes</taxon>
        <taxon>Chlorophyceae</taxon>
        <taxon>CS clade</taxon>
        <taxon>Chlamydomonadales</taxon>
        <taxon>Chlamydomonadaceae</taxon>
        <taxon>Chlamydomonas</taxon>
    </lineage>
</organism>
<dbReference type="EMBL" id="HBEC01015821">
    <property type="protein sequence ID" value="CAD8287337.1"/>
    <property type="molecule type" value="Transcribed_RNA"/>
</dbReference>
<protein>
    <recommendedName>
        <fullName evidence="9">Peroxisomal membrane protein MPV17</fullName>
    </recommendedName>
</protein>
<dbReference type="InterPro" id="IPR007248">
    <property type="entry name" value="Mpv17_PMP22"/>
</dbReference>
<dbReference type="PANTHER" id="PTHR11266">
    <property type="entry name" value="PEROXISOMAL MEMBRANE PROTEIN 2, PXMP2 MPV17"/>
    <property type="match status" value="1"/>
</dbReference>
<evidence type="ECO:0000256" key="3">
    <source>
        <dbReference type="ARBA" id="ARBA00022692"/>
    </source>
</evidence>
<feature type="transmembrane region" description="Helical" evidence="6">
    <location>
        <begin position="131"/>
        <end position="149"/>
    </location>
</feature>
<dbReference type="GO" id="GO:0016020">
    <property type="term" value="C:membrane"/>
    <property type="evidence" value="ECO:0007669"/>
    <property type="project" value="UniProtKB-SubCell"/>
</dbReference>
<dbReference type="PANTHER" id="PTHR11266:SF80">
    <property type="entry name" value="PEROXISOMAL MEMBRANE PROTEIN 2"/>
    <property type="match status" value="1"/>
</dbReference>
<evidence type="ECO:0000256" key="2">
    <source>
        <dbReference type="ARBA" id="ARBA00006824"/>
    </source>
</evidence>
<feature type="compositionally biased region" description="Gly residues" evidence="7">
    <location>
        <begin position="70"/>
        <end position="79"/>
    </location>
</feature>
<evidence type="ECO:0000256" key="7">
    <source>
        <dbReference type="SAM" id="MobiDB-lite"/>
    </source>
</evidence>
<comment type="similarity">
    <text evidence="2 6">Belongs to the peroxisomal membrane protein PXMP2/4 family.</text>
</comment>
<evidence type="ECO:0008006" key="9">
    <source>
        <dbReference type="Google" id="ProtNLM"/>
    </source>
</evidence>
<evidence type="ECO:0000256" key="1">
    <source>
        <dbReference type="ARBA" id="ARBA00004141"/>
    </source>
</evidence>
<evidence type="ECO:0000256" key="6">
    <source>
        <dbReference type="RuleBase" id="RU363053"/>
    </source>
</evidence>
<evidence type="ECO:0000256" key="5">
    <source>
        <dbReference type="ARBA" id="ARBA00023136"/>
    </source>
</evidence>
<accession>A0A7R9V7K2</accession>
<dbReference type="GO" id="GO:0005737">
    <property type="term" value="C:cytoplasm"/>
    <property type="evidence" value="ECO:0007669"/>
    <property type="project" value="TreeGrafter"/>
</dbReference>
<dbReference type="AlphaFoldDB" id="A0A7R9V7K2"/>
<feature type="region of interest" description="Disordered" evidence="7">
    <location>
        <begin position="45"/>
        <end position="79"/>
    </location>
</feature>
<keyword evidence="3 6" id="KW-0812">Transmembrane</keyword>
<gene>
    <name evidence="8" type="ORF">CEUR00632_LOCUS7376</name>
</gene>